<dbReference type="InterPro" id="IPR039420">
    <property type="entry name" value="WalR-like"/>
</dbReference>
<dbReference type="AlphaFoldDB" id="A0A0U1KX62"/>
<dbReference type="Pfam" id="PF00072">
    <property type="entry name" value="Response_reg"/>
    <property type="match status" value="1"/>
</dbReference>
<dbReference type="GO" id="GO:0000976">
    <property type="term" value="F:transcription cis-regulatory region binding"/>
    <property type="evidence" value="ECO:0007669"/>
    <property type="project" value="TreeGrafter"/>
</dbReference>
<gene>
    <name evidence="10" type="ORF">SpAn4DRAFT_3721</name>
</gene>
<proteinExistence type="predicted"/>
<dbReference type="FunFam" id="3.40.50.2300:FF:000001">
    <property type="entry name" value="DNA-binding response regulator PhoB"/>
    <property type="match status" value="1"/>
</dbReference>
<keyword evidence="11" id="KW-1185">Reference proteome</keyword>
<dbReference type="SUPFAM" id="SSF46894">
    <property type="entry name" value="C-terminal effector domain of the bipartite response regulators"/>
    <property type="match status" value="1"/>
</dbReference>
<protein>
    <submittedName>
        <fullName evidence="10">DNA-binding response regulator</fullName>
    </submittedName>
</protein>
<evidence type="ECO:0000259" key="8">
    <source>
        <dbReference type="PROSITE" id="PS50110"/>
    </source>
</evidence>
<evidence type="ECO:0000256" key="2">
    <source>
        <dbReference type="ARBA" id="ARBA00023012"/>
    </source>
</evidence>
<dbReference type="Proteomes" id="UP000049855">
    <property type="component" value="Unassembled WGS sequence"/>
</dbReference>
<evidence type="ECO:0000256" key="1">
    <source>
        <dbReference type="ARBA" id="ARBA00022553"/>
    </source>
</evidence>
<dbReference type="PANTHER" id="PTHR48111">
    <property type="entry name" value="REGULATOR OF RPOS"/>
    <property type="match status" value="1"/>
</dbReference>
<organism evidence="10 11">
    <name type="scientific">Sporomusa ovata</name>
    <dbReference type="NCBI Taxonomy" id="2378"/>
    <lineage>
        <taxon>Bacteria</taxon>
        <taxon>Bacillati</taxon>
        <taxon>Bacillota</taxon>
        <taxon>Negativicutes</taxon>
        <taxon>Selenomonadales</taxon>
        <taxon>Sporomusaceae</taxon>
        <taxon>Sporomusa</taxon>
    </lineage>
</organism>
<dbReference type="SUPFAM" id="SSF52172">
    <property type="entry name" value="CheY-like"/>
    <property type="match status" value="1"/>
</dbReference>
<keyword evidence="4 7" id="KW-0238">DNA-binding</keyword>
<evidence type="ECO:0000256" key="7">
    <source>
        <dbReference type="PROSITE-ProRule" id="PRU01091"/>
    </source>
</evidence>
<dbReference type="Gene3D" id="1.10.10.10">
    <property type="entry name" value="Winged helix-like DNA-binding domain superfamily/Winged helix DNA-binding domain"/>
    <property type="match status" value="1"/>
</dbReference>
<dbReference type="SMART" id="SM00862">
    <property type="entry name" value="Trans_reg_C"/>
    <property type="match status" value="1"/>
</dbReference>
<dbReference type="GO" id="GO:0032993">
    <property type="term" value="C:protein-DNA complex"/>
    <property type="evidence" value="ECO:0007669"/>
    <property type="project" value="TreeGrafter"/>
</dbReference>
<evidence type="ECO:0000256" key="4">
    <source>
        <dbReference type="ARBA" id="ARBA00023125"/>
    </source>
</evidence>
<dbReference type="EMBL" id="CTRP01000005">
    <property type="protein sequence ID" value="CQR71855.1"/>
    <property type="molecule type" value="Genomic_DNA"/>
</dbReference>
<dbReference type="CDD" id="cd00383">
    <property type="entry name" value="trans_reg_C"/>
    <property type="match status" value="1"/>
</dbReference>
<reference evidence="11" key="1">
    <citation type="submission" date="2015-03" db="EMBL/GenBank/DDBJ databases">
        <authorList>
            <person name="Nijsse Bart"/>
        </authorList>
    </citation>
    <scope>NUCLEOTIDE SEQUENCE [LARGE SCALE GENOMIC DNA]</scope>
</reference>
<dbReference type="Pfam" id="PF00486">
    <property type="entry name" value="Trans_reg_C"/>
    <property type="match status" value="1"/>
</dbReference>
<dbReference type="InterPro" id="IPR001867">
    <property type="entry name" value="OmpR/PhoB-type_DNA-bd"/>
</dbReference>
<sequence>MKILVVEDDAPLREAIISLLTEENYITNEAATGDEGLYLAQQGIYDLLILDIMLPEVSGLEIVKQVRAVDKEVPILLLTARDSVEDKVTGLETGADDYLVKPFAIQELLARIKALIRRHGAMANDGKISYGGITVDSRLHDGFVENQALGLTTKEYEVLEFLILNKEQILTREQIFDRVWGFESETTISVVDLYIHYLRKKMAQSGHDSLLRTVRGAGFMFKEK</sequence>
<dbReference type="Gene3D" id="3.40.50.2300">
    <property type="match status" value="1"/>
</dbReference>
<dbReference type="GO" id="GO:0000156">
    <property type="term" value="F:phosphorelay response regulator activity"/>
    <property type="evidence" value="ECO:0007669"/>
    <property type="project" value="TreeGrafter"/>
</dbReference>
<keyword evidence="2" id="KW-0902">Two-component regulatory system</keyword>
<evidence type="ECO:0000256" key="5">
    <source>
        <dbReference type="ARBA" id="ARBA00023163"/>
    </source>
</evidence>
<feature type="DNA-binding region" description="OmpR/PhoB-type" evidence="7">
    <location>
        <begin position="125"/>
        <end position="223"/>
    </location>
</feature>
<feature type="domain" description="Response regulatory" evidence="8">
    <location>
        <begin position="2"/>
        <end position="116"/>
    </location>
</feature>
<dbReference type="RefSeq" id="WP_021168929.1">
    <property type="nucleotide sequence ID" value="NZ_CTRP01000005.1"/>
</dbReference>
<dbReference type="Gene3D" id="6.10.250.690">
    <property type="match status" value="1"/>
</dbReference>
<dbReference type="PANTHER" id="PTHR48111:SF22">
    <property type="entry name" value="REGULATOR OF RPOS"/>
    <property type="match status" value="1"/>
</dbReference>
<evidence type="ECO:0000313" key="11">
    <source>
        <dbReference type="Proteomes" id="UP000049855"/>
    </source>
</evidence>
<dbReference type="InterPro" id="IPR016032">
    <property type="entry name" value="Sig_transdc_resp-reg_C-effctor"/>
</dbReference>
<feature type="domain" description="OmpR/PhoB-type" evidence="9">
    <location>
        <begin position="125"/>
        <end position="223"/>
    </location>
</feature>
<dbReference type="SMART" id="SM00448">
    <property type="entry name" value="REC"/>
    <property type="match status" value="1"/>
</dbReference>
<evidence type="ECO:0000259" key="9">
    <source>
        <dbReference type="PROSITE" id="PS51755"/>
    </source>
</evidence>
<evidence type="ECO:0000256" key="3">
    <source>
        <dbReference type="ARBA" id="ARBA00023015"/>
    </source>
</evidence>
<dbReference type="InterPro" id="IPR036388">
    <property type="entry name" value="WH-like_DNA-bd_sf"/>
</dbReference>
<name>A0A0U1KX62_9FIRM</name>
<dbReference type="PROSITE" id="PS51755">
    <property type="entry name" value="OMPR_PHOB"/>
    <property type="match status" value="1"/>
</dbReference>
<dbReference type="GO" id="GO:0006355">
    <property type="term" value="P:regulation of DNA-templated transcription"/>
    <property type="evidence" value="ECO:0007669"/>
    <property type="project" value="InterPro"/>
</dbReference>
<dbReference type="PROSITE" id="PS50110">
    <property type="entry name" value="RESPONSE_REGULATORY"/>
    <property type="match status" value="1"/>
</dbReference>
<dbReference type="GO" id="GO:0005829">
    <property type="term" value="C:cytosol"/>
    <property type="evidence" value="ECO:0007669"/>
    <property type="project" value="TreeGrafter"/>
</dbReference>
<keyword evidence="5" id="KW-0804">Transcription</keyword>
<accession>A0A0U1KX62</accession>
<keyword evidence="1 6" id="KW-0597">Phosphoprotein</keyword>
<evidence type="ECO:0000313" key="10">
    <source>
        <dbReference type="EMBL" id="CQR71855.1"/>
    </source>
</evidence>
<feature type="modified residue" description="4-aspartylphosphate" evidence="6">
    <location>
        <position position="51"/>
    </location>
</feature>
<evidence type="ECO:0000256" key="6">
    <source>
        <dbReference type="PROSITE-ProRule" id="PRU00169"/>
    </source>
</evidence>
<dbReference type="InterPro" id="IPR011006">
    <property type="entry name" value="CheY-like_superfamily"/>
</dbReference>
<keyword evidence="3" id="KW-0805">Transcription regulation</keyword>
<dbReference type="InterPro" id="IPR001789">
    <property type="entry name" value="Sig_transdc_resp-reg_receiver"/>
</dbReference>